<comment type="subcellular location">
    <subcellularLocation>
        <location evidence="1">Mitochondrion inner membrane</location>
        <topology evidence="1">Single-pass membrane protein</topology>
    </subcellularLocation>
</comment>
<dbReference type="Proteomes" id="UP001461498">
    <property type="component" value="Unassembled WGS sequence"/>
</dbReference>
<evidence type="ECO:0000256" key="9">
    <source>
        <dbReference type="ARBA" id="ARBA00023128"/>
    </source>
</evidence>
<reference evidence="13 14" key="1">
    <citation type="submission" date="2022-12" db="EMBL/GenBank/DDBJ databases">
        <title>Chromosome-level genome assembly of true bugs.</title>
        <authorList>
            <person name="Ma L."/>
            <person name="Li H."/>
        </authorList>
    </citation>
    <scope>NUCLEOTIDE SEQUENCE [LARGE SCALE GENOMIC DNA]</scope>
    <source>
        <strain evidence="13">Lab_2022b</strain>
    </source>
</reference>
<comment type="similarity">
    <text evidence="3">Belongs to the cytochrome c oxidase VIIc family.</text>
</comment>
<evidence type="ECO:0000256" key="1">
    <source>
        <dbReference type="ARBA" id="ARBA00004434"/>
    </source>
</evidence>
<dbReference type="Gene3D" id="4.10.49.10">
    <property type="entry name" value="Cytochrome c oxidase subunit VIIc"/>
    <property type="match status" value="1"/>
</dbReference>
<keyword evidence="9" id="KW-0496">Mitochondrion</keyword>
<sequence>MLSSRLTNIARKFTTSATRQGLHGGHVGENLPFKLGSPARTTLLFIVFFSVPFAAPFLILRHQLLKQ</sequence>
<dbReference type="PANTHER" id="PTHR13313">
    <property type="entry name" value="CYTOCHROME C OXIDASE SUBUNIT VIIC"/>
    <property type="match status" value="1"/>
</dbReference>
<organism evidence="13 14">
    <name type="scientific">Rhynocoris fuscipes</name>
    <dbReference type="NCBI Taxonomy" id="488301"/>
    <lineage>
        <taxon>Eukaryota</taxon>
        <taxon>Metazoa</taxon>
        <taxon>Ecdysozoa</taxon>
        <taxon>Arthropoda</taxon>
        <taxon>Hexapoda</taxon>
        <taxon>Insecta</taxon>
        <taxon>Pterygota</taxon>
        <taxon>Neoptera</taxon>
        <taxon>Paraneoptera</taxon>
        <taxon>Hemiptera</taxon>
        <taxon>Heteroptera</taxon>
        <taxon>Panheteroptera</taxon>
        <taxon>Cimicomorpha</taxon>
        <taxon>Reduviidae</taxon>
        <taxon>Harpactorinae</taxon>
        <taxon>Harpactorini</taxon>
        <taxon>Rhynocoris</taxon>
    </lineage>
</organism>
<gene>
    <name evidence="13" type="ORF">O3M35_010322</name>
</gene>
<dbReference type="Pfam" id="PF02935">
    <property type="entry name" value="COX7C"/>
    <property type="match status" value="1"/>
</dbReference>
<keyword evidence="6" id="KW-0999">Mitochondrion inner membrane</keyword>
<name>A0AAW1D3X9_9HEMI</name>
<dbReference type="FunFam" id="4.10.49.10:FF:000001">
    <property type="entry name" value="Cytochrome c oxidase subunit 7C"/>
    <property type="match status" value="1"/>
</dbReference>
<evidence type="ECO:0000256" key="2">
    <source>
        <dbReference type="ARBA" id="ARBA00004673"/>
    </source>
</evidence>
<evidence type="ECO:0000256" key="10">
    <source>
        <dbReference type="ARBA" id="ARBA00023136"/>
    </source>
</evidence>
<comment type="pathway">
    <text evidence="2">Energy metabolism; oxidative phosphorylation.</text>
</comment>
<dbReference type="GO" id="GO:0006123">
    <property type="term" value="P:mitochondrial electron transport, cytochrome c to oxygen"/>
    <property type="evidence" value="ECO:0007669"/>
    <property type="project" value="InterPro"/>
</dbReference>
<evidence type="ECO:0000256" key="11">
    <source>
        <dbReference type="ARBA" id="ARBA00031140"/>
    </source>
</evidence>
<dbReference type="InterPro" id="IPR004202">
    <property type="entry name" value="COX7C/Cox8"/>
</dbReference>
<dbReference type="PANTHER" id="PTHR13313:SF0">
    <property type="entry name" value="CYTOCHROME C OXIDASE SUBUNIT 7C, MITOCHONDRIAL"/>
    <property type="match status" value="1"/>
</dbReference>
<evidence type="ECO:0000256" key="6">
    <source>
        <dbReference type="ARBA" id="ARBA00022792"/>
    </source>
</evidence>
<keyword evidence="14" id="KW-1185">Reference proteome</keyword>
<keyword evidence="5 12" id="KW-0812">Transmembrane</keyword>
<evidence type="ECO:0000256" key="7">
    <source>
        <dbReference type="ARBA" id="ARBA00022946"/>
    </source>
</evidence>
<dbReference type="GO" id="GO:0005743">
    <property type="term" value="C:mitochondrial inner membrane"/>
    <property type="evidence" value="ECO:0007669"/>
    <property type="project" value="UniProtKB-SubCell"/>
</dbReference>
<keyword evidence="7" id="KW-0809">Transit peptide</keyword>
<evidence type="ECO:0000256" key="12">
    <source>
        <dbReference type="SAM" id="Phobius"/>
    </source>
</evidence>
<evidence type="ECO:0000256" key="3">
    <source>
        <dbReference type="ARBA" id="ARBA00010514"/>
    </source>
</evidence>
<dbReference type="InterPro" id="IPR036636">
    <property type="entry name" value="COX7C/Cox8_sf"/>
</dbReference>
<protein>
    <recommendedName>
        <fullName evidence="4">Cytochrome c oxidase subunit 7C, mitochondrial</fullName>
    </recommendedName>
    <alternativeName>
        <fullName evidence="11">Cytochrome c oxidase polypeptide VIIc</fullName>
    </alternativeName>
</protein>
<evidence type="ECO:0000256" key="4">
    <source>
        <dbReference type="ARBA" id="ARBA00017004"/>
    </source>
</evidence>
<dbReference type="SUPFAM" id="SSF81427">
    <property type="entry name" value="Mitochondrial cytochrome c oxidase subunit VIIc (aka VIIIa)"/>
    <property type="match status" value="1"/>
</dbReference>
<dbReference type="AlphaFoldDB" id="A0AAW1D3X9"/>
<keyword evidence="8 12" id="KW-1133">Transmembrane helix</keyword>
<feature type="transmembrane region" description="Helical" evidence="12">
    <location>
        <begin position="42"/>
        <end position="60"/>
    </location>
</feature>
<keyword evidence="10 12" id="KW-0472">Membrane</keyword>
<dbReference type="EMBL" id="JAPXFL010000007">
    <property type="protein sequence ID" value="KAK9503853.1"/>
    <property type="molecule type" value="Genomic_DNA"/>
</dbReference>
<evidence type="ECO:0000313" key="14">
    <source>
        <dbReference type="Proteomes" id="UP001461498"/>
    </source>
</evidence>
<comment type="caution">
    <text evidence="13">The sequence shown here is derived from an EMBL/GenBank/DDBJ whole genome shotgun (WGS) entry which is preliminary data.</text>
</comment>
<accession>A0AAW1D3X9</accession>
<evidence type="ECO:0000256" key="8">
    <source>
        <dbReference type="ARBA" id="ARBA00022989"/>
    </source>
</evidence>
<evidence type="ECO:0000313" key="13">
    <source>
        <dbReference type="EMBL" id="KAK9503853.1"/>
    </source>
</evidence>
<proteinExistence type="inferred from homology"/>
<evidence type="ECO:0000256" key="5">
    <source>
        <dbReference type="ARBA" id="ARBA00022692"/>
    </source>
</evidence>
<dbReference type="GO" id="GO:0045277">
    <property type="term" value="C:respiratory chain complex IV"/>
    <property type="evidence" value="ECO:0007669"/>
    <property type="project" value="InterPro"/>
</dbReference>